<evidence type="ECO:0000256" key="1">
    <source>
        <dbReference type="ARBA" id="ARBA00009986"/>
    </source>
</evidence>
<evidence type="ECO:0000256" key="3">
    <source>
        <dbReference type="ARBA" id="ARBA00023002"/>
    </source>
</evidence>
<sequence>MPGQANGSFSGPVPLWIDGKEVTTSTTFDVESPNDSKTLWKSSSASAKEAVQACEAAQKAFKSWRNTKAGEIQKILLKAADIMESRAEELASYMKDETGALEGFAQFNIMTTVDNFRSVAGLASTISGAIPQTKTPGQAALLFKEPYGVILGIAPWNAPYILGVRAFLYPIAAGNTCVLKGPEMSPRTYWAIGSIMKEAGLPDGVLNILYHQPSSAAEVTNTLIEHRAIKKINFTGSTAVGSIIASKAGKELKPCLMELGGKASAYVAEDANLSHAAFQVALGSFLHAGQICMATERVLVHRSILEPFAHELQTSTEKVYAPSAAAPVLIAKPGVEKNIRLRQDAVSKGATILYGHLDANETSAYRLRPVIVSDVTKDMDIFHTESFGPTLSLIAVDSDEEAIDIANDTDYGLSGAVFTENLARGLKIAKEIESGAVHINSMSVHDEAGLPHGGVKRSGWGRFNASWGLEEFVRIKTVSYMEG</sequence>
<dbReference type="GO" id="GO:0009450">
    <property type="term" value="P:gamma-aminobutyric acid catabolic process"/>
    <property type="evidence" value="ECO:0007669"/>
    <property type="project" value="TreeGrafter"/>
</dbReference>
<feature type="domain" description="Aldehyde dehydrogenase" evidence="4">
    <location>
        <begin position="25"/>
        <end position="478"/>
    </location>
</feature>
<keyword evidence="6" id="KW-1185">Reference proteome</keyword>
<keyword evidence="2" id="KW-0521">NADP</keyword>
<dbReference type="SUPFAM" id="SSF53720">
    <property type="entry name" value="ALDH-like"/>
    <property type="match status" value="1"/>
</dbReference>
<dbReference type="GO" id="GO:0004777">
    <property type="term" value="F:succinate-semialdehyde dehydrogenase (NAD+) activity"/>
    <property type="evidence" value="ECO:0007669"/>
    <property type="project" value="TreeGrafter"/>
</dbReference>
<evidence type="ECO:0000313" key="6">
    <source>
        <dbReference type="Proteomes" id="UP000799539"/>
    </source>
</evidence>
<dbReference type="InterPro" id="IPR016162">
    <property type="entry name" value="Ald_DH_N"/>
</dbReference>
<dbReference type="EMBL" id="ML992705">
    <property type="protein sequence ID" value="KAF2207245.1"/>
    <property type="molecule type" value="Genomic_DNA"/>
</dbReference>
<dbReference type="PANTHER" id="PTHR43353">
    <property type="entry name" value="SUCCINATE-SEMIALDEHYDE DEHYDROGENASE, MITOCHONDRIAL"/>
    <property type="match status" value="1"/>
</dbReference>
<dbReference type="FunFam" id="3.40.605.10:FF:000012">
    <property type="entry name" value="NAD-dependent succinate-semialdehyde dehydrogenase"/>
    <property type="match status" value="1"/>
</dbReference>
<keyword evidence="3" id="KW-0560">Oxidoreductase</keyword>
<dbReference type="Gene3D" id="3.40.309.10">
    <property type="entry name" value="Aldehyde Dehydrogenase, Chain A, domain 2"/>
    <property type="match status" value="1"/>
</dbReference>
<dbReference type="OrthoDB" id="310895at2759"/>
<dbReference type="PROSITE" id="PS00070">
    <property type="entry name" value="ALDEHYDE_DEHYDR_CYS"/>
    <property type="match status" value="1"/>
</dbReference>
<dbReference type="InterPro" id="IPR015590">
    <property type="entry name" value="Aldehyde_DH_dom"/>
</dbReference>
<dbReference type="Pfam" id="PF00171">
    <property type="entry name" value="Aldedh"/>
    <property type="match status" value="1"/>
</dbReference>
<dbReference type="CDD" id="cd07105">
    <property type="entry name" value="ALDH_SaliADH"/>
    <property type="match status" value="1"/>
</dbReference>
<protein>
    <recommendedName>
        <fullName evidence="4">Aldehyde dehydrogenase domain-containing protein</fullName>
    </recommendedName>
</protein>
<dbReference type="PANTHER" id="PTHR43353:SF6">
    <property type="entry name" value="CYTOPLASMIC ALDEHYDE DEHYDROGENASE (EUROFUNG)"/>
    <property type="match status" value="1"/>
</dbReference>
<evidence type="ECO:0000259" key="4">
    <source>
        <dbReference type="Pfam" id="PF00171"/>
    </source>
</evidence>
<reference evidence="5" key="1">
    <citation type="journal article" date="2020" name="Stud. Mycol.">
        <title>101 Dothideomycetes genomes: a test case for predicting lifestyles and emergence of pathogens.</title>
        <authorList>
            <person name="Haridas S."/>
            <person name="Albert R."/>
            <person name="Binder M."/>
            <person name="Bloem J."/>
            <person name="Labutti K."/>
            <person name="Salamov A."/>
            <person name="Andreopoulos B."/>
            <person name="Baker S."/>
            <person name="Barry K."/>
            <person name="Bills G."/>
            <person name="Bluhm B."/>
            <person name="Cannon C."/>
            <person name="Castanera R."/>
            <person name="Culley D."/>
            <person name="Daum C."/>
            <person name="Ezra D."/>
            <person name="Gonzalez J."/>
            <person name="Henrissat B."/>
            <person name="Kuo A."/>
            <person name="Liang C."/>
            <person name="Lipzen A."/>
            <person name="Lutzoni F."/>
            <person name="Magnuson J."/>
            <person name="Mondo S."/>
            <person name="Nolan M."/>
            <person name="Ohm R."/>
            <person name="Pangilinan J."/>
            <person name="Park H.-J."/>
            <person name="Ramirez L."/>
            <person name="Alfaro M."/>
            <person name="Sun H."/>
            <person name="Tritt A."/>
            <person name="Yoshinaga Y."/>
            <person name="Zwiers L.-H."/>
            <person name="Turgeon B."/>
            <person name="Goodwin S."/>
            <person name="Spatafora J."/>
            <person name="Crous P."/>
            <person name="Grigoriev I."/>
        </authorList>
    </citation>
    <scope>NUCLEOTIDE SEQUENCE</scope>
    <source>
        <strain evidence="5">SCOH1-5</strain>
    </source>
</reference>
<proteinExistence type="inferred from homology"/>
<dbReference type="InterPro" id="IPR050740">
    <property type="entry name" value="Aldehyde_DH_Superfamily"/>
</dbReference>
<evidence type="ECO:0000256" key="2">
    <source>
        <dbReference type="ARBA" id="ARBA00022857"/>
    </source>
</evidence>
<dbReference type="InterPro" id="IPR016161">
    <property type="entry name" value="Ald_DH/histidinol_DH"/>
</dbReference>
<gene>
    <name evidence="5" type="ORF">CERZMDRAFT_51470</name>
</gene>
<dbReference type="Gene3D" id="3.40.605.10">
    <property type="entry name" value="Aldehyde Dehydrogenase, Chain A, domain 1"/>
    <property type="match status" value="1"/>
</dbReference>
<dbReference type="InterPro" id="IPR016160">
    <property type="entry name" value="Ald_DH_CS_CYS"/>
</dbReference>
<accession>A0A6A6EZW9</accession>
<comment type="similarity">
    <text evidence="1">Belongs to the aldehyde dehydrogenase family.</text>
</comment>
<name>A0A6A6EZW9_9PEZI</name>
<organism evidence="5 6">
    <name type="scientific">Cercospora zeae-maydis SCOH1-5</name>
    <dbReference type="NCBI Taxonomy" id="717836"/>
    <lineage>
        <taxon>Eukaryota</taxon>
        <taxon>Fungi</taxon>
        <taxon>Dikarya</taxon>
        <taxon>Ascomycota</taxon>
        <taxon>Pezizomycotina</taxon>
        <taxon>Dothideomycetes</taxon>
        <taxon>Dothideomycetidae</taxon>
        <taxon>Mycosphaerellales</taxon>
        <taxon>Mycosphaerellaceae</taxon>
        <taxon>Cercospora</taxon>
    </lineage>
</organism>
<dbReference type="AlphaFoldDB" id="A0A6A6EZW9"/>
<evidence type="ECO:0000313" key="5">
    <source>
        <dbReference type="EMBL" id="KAF2207245.1"/>
    </source>
</evidence>
<dbReference type="Proteomes" id="UP000799539">
    <property type="component" value="Unassembled WGS sequence"/>
</dbReference>
<dbReference type="InterPro" id="IPR016163">
    <property type="entry name" value="Ald_DH_C"/>
</dbReference>